<proteinExistence type="predicted"/>
<dbReference type="AlphaFoldDB" id="A0A3L6PTN9"/>
<protein>
    <submittedName>
        <fullName evidence="1">Uncharacterized protein</fullName>
    </submittedName>
</protein>
<comment type="caution">
    <text evidence="1">The sequence shown here is derived from an EMBL/GenBank/DDBJ whole genome shotgun (WGS) entry which is preliminary data.</text>
</comment>
<sequence>MLEGDEIVVLANADWSFISTGHLKVYSDRVARIVGGWTFFRRGMASIPEMSARSWWNAVDGPTSCK</sequence>
<organism evidence="1 2">
    <name type="scientific">Panicum miliaceum</name>
    <name type="common">Proso millet</name>
    <name type="synonym">Broomcorn millet</name>
    <dbReference type="NCBI Taxonomy" id="4540"/>
    <lineage>
        <taxon>Eukaryota</taxon>
        <taxon>Viridiplantae</taxon>
        <taxon>Streptophyta</taxon>
        <taxon>Embryophyta</taxon>
        <taxon>Tracheophyta</taxon>
        <taxon>Spermatophyta</taxon>
        <taxon>Magnoliopsida</taxon>
        <taxon>Liliopsida</taxon>
        <taxon>Poales</taxon>
        <taxon>Poaceae</taxon>
        <taxon>PACMAD clade</taxon>
        <taxon>Panicoideae</taxon>
        <taxon>Panicodae</taxon>
        <taxon>Paniceae</taxon>
        <taxon>Panicinae</taxon>
        <taxon>Panicum</taxon>
        <taxon>Panicum sect. Panicum</taxon>
    </lineage>
</organism>
<name>A0A3L6PTN9_PANMI</name>
<reference evidence="2" key="1">
    <citation type="journal article" date="2019" name="Nat. Commun.">
        <title>The genome of broomcorn millet.</title>
        <authorList>
            <person name="Zou C."/>
            <person name="Miki D."/>
            <person name="Li D."/>
            <person name="Tang Q."/>
            <person name="Xiao L."/>
            <person name="Rajput S."/>
            <person name="Deng P."/>
            <person name="Jia W."/>
            <person name="Huang R."/>
            <person name="Zhang M."/>
            <person name="Sun Y."/>
            <person name="Hu J."/>
            <person name="Fu X."/>
            <person name="Schnable P.S."/>
            <person name="Li F."/>
            <person name="Zhang H."/>
            <person name="Feng B."/>
            <person name="Zhu X."/>
            <person name="Liu R."/>
            <person name="Schnable J.C."/>
            <person name="Zhu J.-K."/>
            <person name="Zhang H."/>
        </authorList>
    </citation>
    <scope>NUCLEOTIDE SEQUENCE [LARGE SCALE GENOMIC DNA]</scope>
</reference>
<dbReference type="EMBL" id="PQIB02000015">
    <property type="protein sequence ID" value="RLM65062.1"/>
    <property type="molecule type" value="Genomic_DNA"/>
</dbReference>
<keyword evidence="2" id="KW-1185">Reference proteome</keyword>
<evidence type="ECO:0000313" key="1">
    <source>
        <dbReference type="EMBL" id="RLM65062.1"/>
    </source>
</evidence>
<accession>A0A3L6PTN9</accession>
<dbReference type="Proteomes" id="UP000275267">
    <property type="component" value="Unassembled WGS sequence"/>
</dbReference>
<evidence type="ECO:0000313" key="2">
    <source>
        <dbReference type="Proteomes" id="UP000275267"/>
    </source>
</evidence>
<gene>
    <name evidence="1" type="ORF">C2845_PM16G00110</name>
</gene>